<feature type="compositionally biased region" description="Basic residues" evidence="3">
    <location>
        <begin position="414"/>
        <end position="424"/>
    </location>
</feature>
<proteinExistence type="predicted"/>
<dbReference type="InterPro" id="IPR032675">
    <property type="entry name" value="LRR_dom_sf"/>
</dbReference>
<feature type="non-terminal residue" evidence="5">
    <location>
        <position position="1"/>
    </location>
</feature>
<feature type="region of interest" description="Disordered" evidence="3">
    <location>
        <begin position="412"/>
        <end position="440"/>
    </location>
</feature>
<feature type="region of interest" description="Disordered" evidence="3">
    <location>
        <begin position="1457"/>
        <end position="1491"/>
    </location>
</feature>
<dbReference type="PROSITE" id="PS50837">
    <property type="entry name" value="NACHT"/>
    <property type="match status" value="1"/>
</dbReference>
<feature type="domain" description="NACHT" evidence="4">
    <location>
        <begin position="521"/>
        <end position="644"/>
    </location>
</feature>
<dbReference type="InterPro" id="IPR027417">
    <property type="entry name" value="P-loop_NTPase"/>
</dbReference>
<keyword evidence="1" id="KW-0547">Nucleotide-binding</keyword>
<evidence type="ECO:0000256" key="1">
    <source>
        <dbReference type="ARBA" id="ARBA00022741"/>
    </source>
</evidence>
<name>A0ABN8M028_9CNID</name>
<keyword evidence="2" id="KW-0067">ATP-binding</keyword>
<dbReference type="EMBL" id="CALNXI010000180">
    <property type="protein sequence ID" value="CAH3021373.1"/>
    <property type="molecule type" value="Genomic_DNA"/>
</dbReference>
<sequence>ELSSFPSTASTSQEDHESNSESTSSRKLRVTLLSSEWRSTKGGLSTINRELAIQLAKHPKVDVSVYLPQCSEEDKRVAASHNVRLIEAEEMPGYDNPVDWLSFFPESHSVDCVIGHGAVLGRQVQGIKRQCKCKWIQVVHTAPEELGMFKSYTDAISRGEKKHQAEVKLCEKADQVVAVGPKLAAAFSGYLRPCGKDQDVLNLTPGIFSEFADVKQASQEISSFSVLVFGRSDSEDFQLKGYDIAAQAIAELKDSTYKLVFVGATSGEEEKVAHLLLKYGIDRSQLRVRRFNESREKLAQLFCEVDLAIMPSRTEGFGLAALEALSAGLPVLVSGNSGLGEALKKVSFGSNCVVKSENPKDWANAIRIVREKDREMRLDECKTLREKYALKHNWRDDCNRLVERMLNISEGAAKRSKSSKKAKRPLSSSDTPAPKHPRLNTSDLLFPADWYISVVVKLLKGEYKRRSQLRPLLWDNTIELPLDDVYTRLKIVSRRKADFRVDDNEVNVFDIFTALDKGEDVMTLVEGSPGIGKTTFCLKLAYDWAHGKIPVECSFPKFELMLLLKCRDIHNDIMESISEQLLPEDMEEKAKERLFNFIKDIHNQEKTLIILDGLDELPKDSERYVDKLLQRRILSFCYVLATSRQERGIDVRKKYGFDILLEIKGFTESDAFEYIRKHFKNVGPLHSSKGESLIKEIEENTLLHALRNNPLNLLLLCVIYEDYEGNLPSSRSELYQVIVLCLLRRYCAKHNLEAPKENSALEKQYEETILALGELAWLCLLSDRYCFRESELAALERRYKGLVCRDIGLVYKEENANILFTQIGEELKNWGEWEWFTCTQEAATFLTKSISETGHAEKMAETLCSYLPFPTHVQIYLDDPSKYDIYHVLDSFRNFSNLQKPVWLTFRHRLRLNDSDYQTVVEYIQVCSELQTLSIFSPAMKSDLAIALRNGLSGNTTLSEFILEVCGSIPCDAALVIGELLASRKSLKNVKFLLRRVQGVAWVSAIETALSADTLLSSVSLRVHGSLSDTAVNGLGKLLSNESLTSFSLNIFGDMQDLLATIISKGMAQQPALKSLNIGIDGNLSHFAANVLEKGLLENRTLKDLKISVRGRVPDNWQALTERVRLGNKALVTLSVYPGSCRRITHNQLAYFCPGPDVDENGLQTKQHLTVVLWGEMSSDGAEALFEALVLSPLTSLTLKVHGKLTYTVANCIARYIRRHKTLCSMTIDVWGELDPETGAVLQGLSDNHVNVEVNVHDVCVVPDESCNFLDVCIDSIESLSSVLNAIKDTREEKIKLKIINDDGASKEWTHLVGDALAKNKTVTALDVTINNLIISTTADLGKDLGESLLKSSSLTVLNLAINNYGNMAKGWECRLVNCLAKVTSLTTLSLGIEDHGAQSTAEESLGDSLMGMTSLSTLSVVINGSNLDEFWSCFLRNCLVENTSLSILCVTVNYDDEDNNNNENDNENDNDDDNDNDDENDNDSLDSFRHSDDVEEPEYWYKGLANGLARTASLNELTLTIKDQTLTRPCWEESVCEGMAENETVTTLTVTVSSDDDYHFCEMWALFLNTGLAKNKSLTTLTLTMNLCSEGKRLKGWDPFWFRNMHPGNPSFPTLNLTINICGKATEDWLPYICCLLVNRSSLTTFRLNVNNHCATNESRIYDFSKLRLKCRSLSSFERTVTFYGE</sequence>
<dbReference type="CDD" id="cd03801">
    <property type="entry name" value="GT4_PimA-like"/>
    <property type="match status" value="1"/>
</dbReference>
<dbReference type="SUPFAM" id="SSF53756">
    <property type="entry name" value="UDP-Glycosyltransferase/glycogen phosphorylase"/>
    <property type="match status" value="1"/>
</dbReference>
<feature type="region of interest" description="Disordered" evidence="3">
    <location>
        <begin position="1"/>
        <end position="25"/>
    </location>
</feature>
<accession>A0ABN8M028</accession>
<dbReference type="PANTHER" id="PTHR46844">
    <property type="entry name" value="SLR5058 PROTEIN"/>
    <property type="match status" value="1"/>
</dbReference>
<dbReference type="PANTHER" id="PTHR46844:SF1">
    <property type="entry name" value="SLR5058 PROTEIN"/>
    <property type="match status" value="1"/>
</dbReference>
<comment type="caution">
    <text evidence="5">The sequence shown here is derived from an EMBL/GenBank/DDBJ whole genome shotgun (WGS) entry which is preliminary data.</text>
</comment>
<feature type="compositionally biased region" description="Acidic residues" evidence="3">
    <location>
        <begin position="1457"/>
        <end position="1485"/>
    </location>
</feature>
<dbReference type="Pfam" id="PF20706">
    <property type="entry name" value="GT4-conflict"/>
    <property type="match status" value="1"/>
</dbReference>
<evidence type="ECO:0000256" key="2">
    <source>
        <dbReference type="ARBA" id="ARBA00022840"/>
    </source>
</evidence>
<dbReference type="SUPFAM" id="SSF52540">
    <property type="entry name" value="P-loop containing nucleoside triphosphate hydrolases"/>
    <property type="match status" value="1"/>
</dbReference>
<dbReference type="Gene3D" id="3.40.50.2000">
    <property type="entry name" value="Glycogen Phosphorylase B"/>
    <property type="match status" value="2"/>
</dbReference>
<evidence type="ECO:0000313" key="5">
    <source>
        <dbReference type="EMBL" id="CAH3021373.1"/>
    </source>
</evidence>
<dbReference type="Proteomes" id="UP001159427">
    <property type="component" value="Unassembled WGS sequence"/>
</dbReference>
<keyword evidence="6" id="KW-1185">Reference proteome</keyword>
<protein>
    <recommendedName>
        <fullName evidence="4">NACHT domain-containing protein</fullName>
    </recommendedName>
</protein>
<organism evidence="5 6">
    <name type="scientific">Porites evermanni</name>
    <dbReference type="NCBI Taxonomy" id="104178"/>
    <lineage>
        <taxon>Eukaryota</taxon>
        <taxon>Metazoa</taxon>
        <taxon>Cnidaria</taxon>
        <taxon>Anthozoa</taxon>
        <taxon>Hexacorallia</taxon>
        <taxon>Scleractinia</taxon>
        <taxon>Fungiina</taxon>
        <taxon>Poritidae</taxon>
        <taxon>Porites</taxon>
    </lineage>
</organism>
<evidence type="ECO:0000313" key="6">
    <source>
        <dbReference type="Proteomes" id="UP001159427"/>
    </source>
</evidence>
<dbReference type="Pfam" id="PF05729">
    <property type="entry name" value="NACHT"/>
    <property type="match status" value="1"/>
</dbReference>
<evidence type="ECO:0000256" key="3">
    <source>
        <dbReference type="SAM" id="MobiDB-lite"/>
    </source>
</evidence>
<dbReference type="Gene3D" id="3.80.10.10">
    <property type="entry name" value="Ribonuclease Inhibitor"/>
    <property type="match status" value="1"/>
</dbReference>
<dbReference type="InterPro" id="IPR007111">
    <property type="entry name" value="NACHT_NTPase"/>
</dbReference>
<gene>
    <name evidence="5" type="ORF">PEVE_00011172</name>
</gene>
<dbReference type="Gene3D" id="3.40.50.300">
    <property type="entry name" value="P-loop containing nucleotide triphosphate hydrolases"/>
    <property type="match status" value="1"/>
</dbReference>
<dbReference type="SUPFAM" id="SSF52047">
    <property type="entry name" value="RNI-like"/>
    <property type="match status" value="2"/>
</dbReference>
<feature type="compositionally biased region" description="Polar residues" evidence="3">
    <location>
        <begin position="1"/>
        <end position="12"/>
    </location>
</feature>
<evidence type="ECO:0000259" key="4">
    <source>
        <dbReference type="PROSITE" id="PS50837"/>
    </source>
</evidence>
<reference evidence="5 6" key="1">
    <citation type="submission" date="2022-05" db="EMBL/GenBank/DDBJ databases">
        <authorList>
            <consortium name="Genoscope - CEA"/>
            <person name="William W."/>
        </authorList>
    </citation>
    <scope>NUCLEOTIDE SEQUENCE [LARGE SCALE GENOMIC DNA]</scope>
</reference>